<dbReference type="PANTHER" id="PTHR11920:SF494">
    <property type="entry name" value="ATRIAL NATRIURETIC PEPTIDE RECEPTOR 2"/>
    <property type="match status" value="1"/>
</dbReference>
<evidence type="ECO:0000313" key="8">
    <source>
        <dbReference type="Proteomes" id="UP001432027"/>
    </source>
</evidence>
<dbReference type="PROSITE" id="PS50011">
    <property type="entry name" value="PROTEIN_KINASE_DOM"/>
    <property type="match status" value="1"/>
</dbReference>
<dbReference type="InterPro" id="IPR011009">
    <property type="entry name" value="Kinase-like_dom_sf"/>
</dbReference>
<dbReference type="InterPro" id="IPR000719">
    <property type="entry name" value="Prot_kinase_dom"/>
</dbReference>
<evidence type="ECO:0000256" key="3">
    <source>
        <dbReference type="ARBA" id="ARBA00022741"/>
    </source>
</evidence>
<sequence>LFRFTGACMNAPNYCIVTESCSKGSLEDILDNEKIELDSTMKYSLLHDLVKKDQRLRNLIIGYVLHSQLGDCVADSRFVLKVTDFGLSTLHAMEERGIKAEGEFVYYKRQLWTSPELLRDTNRTPAGTQKGDIYSFVVILHEMMYRNCAFWCEDELGPAEIVENVRRKPLESEDIFRPYCPANEGLMDPQIVEMV</sequence>
<name>A0AAV5TWB8_9BILA</name>
<dbReference type="GO" id="GO:0005524">
    <property type="term" value="F:ATP binding"/>
    <property type="evidence" value="ECO:0007669"/>
    <property type="project" value="InterPro"/>
</dbReference>
<dbReference type="Pfam" id="PF07714">
    <property type="entry name" value="PK_Tyr_Ser-Thr"/>
    <property type="match status" value="1"/>
</dbReference>
<dbReference type="EC" id="4.6.1.2" evidence="2"/>
<evidence type="ECO:0000313" key="7">
    <source>
        <dbReference type="EMBL" id="GMS98554.1"/>
    </source>
</evidence>
<proteinExistence type="predicted"/>
<dbReference type="PANTHER" id="PTHR11920">
    <property type="entry name" value="GUANYLYL CYCLASE"/>
    <property type="match status" value="1"/>
</dbReference>
<accession>A0AAV5TWB8</accession>
<dbReference type="Proteomes" id="UP001432027">
    <property type="component" value="Unassembled WGS sequence"/>
</dbReference>
<dbReference type="InterPro" id="IPR001245">
    <property type="entry name" value="Ser-Thr/Tyr_kinase_cat_dom"/>
</dbReference>
<dbReference type="InterPro" id="IPR050401">
    <property type="entry name" value="Cyclic_nucleotide_synthase"/>
</dbReference>
<evidence type="ECO:0000256" key="2">
    <source>
        <dbReference type="ARBA" id="ARBA00012202"/>
    </source>
</evidence>
<keyword evidence="4" id="KW-0456">Lyase</keyword>
<feature type="domain" description="Protein kinase" evidence="6">
    <location>
        <begin position="1"/>
        <end position="195"/>
    </location>
</feature>
<dbReference type="GO" id="GO:0005886">
    <property type="term" value="C:plasma membrane"/>
    <property type="evidence" value="ECO:0007669"/>
    <property type="project" value="TreeGrafter"/>
</dbReference>
<comment type="catalytic activity">
    <reaction evidence="1">
        <text>GTP = 3',5'-cyclic GMP + diphosphate</text>
        <dbReference type="Rhea" id="RHEA:13665"/>
        <dbReference type="ChEBI" id="CHEBI:33019"/>
        <dbReference type="ChEBI" id="CHEBI:37565"/>
        <dbReference type="ChEBI" id="CHEBI:57746"/>
        <dbReference type="EC" id="4.6.1.2"/>
    </reaction>
</comment>
<dbReference type="EMBL" id="BTSX01000005">
    <property type="protein sequence ID" value="GMS98554.1"/>
    <property type="molecule type" value="Genomic_DNA"/>
</dbReference>
<protein>
    <recommendedName>
        <fullName evidence="2">guanylate cyclase</fullName>
        <ecNumber evidence="2">4.6.1.2</ecNumber>
    </recommendedName>
</protein>
<evidence type="ECO:0000259" key="6">
    <source>
        <dbReference type="PROSITE" id="PS50011"/>
    </source>
</evidence>
<evidence type="ECO:0000256" key="5">
    <source>
        <dbReference type="ARBA" id="ARBA00023293"/>
    </source>
</evidence>
<dbReference type="SUPFAM" id="SSF56112">
    <property type="entry name" value="Protein kinase-like (PK-like)"/>
    <property type="match status" value="1"/>
</dbReference>
<dbReference type="AlphaFoldDB" id="A0AAV5TWB8"/>
<organism evidence="7 8">
    <name type="scientific">Pristionchus entomophagus</name>
    <dbReference type="NCBI Taxonomy" id="358040"/>
    <lineage>
        <taxon>Eukaryota</taxon>
        <taxon>Metazoa</taxon>
        <taxon>Ecdysozoa</taxon>
        <taxon>Nematoda</taxon>
        <taxon>Chromadorea</taxon>
        <taxon>Rhabditida</taxon>
        <taxon>Rhabditina</taxon>
        <taxon>Diplogasteromorpha</taxon>
        <taxon>Diplogasteroidea</taxon>
        <taxon>Neodiplogasteridae</taxon>
        <taxon>Pristionchus</taxon>
    </lineage>
</organism>
<dbReference type="GO" id="GO:0007168">
    <property type="term" value="P:receptor guanylyl cyclase signaling pathway"/>
    <property type="evidence" value="ECO:0007669"/>
    <property type="project" value="TreeGrafter"/>
</dbReference>
<dbReference type="Gene3D" id="1.10.510.10">
    <property type="entry name" value="Transferase(Phosphotransferase) domain 1"/>
    <property type="match status" value="1"/>
</dbReference>
<dbReference type="GO" id="GO:0004383">
    <property type="term" value="F:guanylate cyclase activity"/>
    <property type="evidence" value="ECO:0007669"/>
    <property type="project" value="UniProtKB-EC"/>
</dbReference>
<gene>
    <name evidence="7" type="ORF">PENTCL1PPCAC_20729</name>
</gene>
<dbReference type="GO" id="GO:0004016">
    <property type="term" value="F:adenylate cyclase activity"/>
    <property type="evidence" value="ECO:0007669"/>
    <property type="project" value="TreeGrafter"/>
</dbReference>
<evidence type="ECO:0000256" key="4">
    <source>
        <dbReference type="ARBA" id="ARBA00023239"/>
    </source>
</evidence>
<keyword evidence="3" id="KW-0547">Nucleotide-binding</keyword>
<reference evidence="7" key="1">
    <citation type="submission" date="2023-10" db="EMBL/GenBank/DDBJ databases">
        <title>Genome assembly of Pristionchus species.</title>
        <authorList>
            <person name="Yoshida K."/>
            <person name="Sommer R.J."/>
        </authorList>
    </citation>
    <scope>NUCLEOTIDE SEQUENCE</scope>
    <source>
        <strain evidence="7">RS0144</strain>
    </source>
</reference>
<feature type="non-terminal residue" evidence="7">
    <location>
        <position position="1"/>
    </location>
</feature>
<evidence type="ECO:0000256" key="1">
    <source>
        <dbReference type="ARBA" id="ARBA00001436"/>
    </source>
</evidence>
<dbReference type="GO" id="GO:0004672">
    <property type="term" value="F:protein kinase activity"/>
    <property type="evidence" value="ECO:0007669"/>
    <property type="project" value="InterPro"/>
</dbReference>
<keyword evidence="5" id="KW-0141">cGMP biosynthesis</keyword>
<comment type="caution">
    <text evidence="7">The sequence shown here is derived from an EMBL/GenBank/DDBJ whole genome shotgun (WGS) entry which is preliminary data.</text>
</comment>
<dbReference type="GO" id="GO:0001653">
    <property type="term" value="F:peptide receptor activity"/>
    <property type="evidence" value="ECO:0007669"/>
    <property type="project" value="TreeGrafter"/>
</dbReference>
<keyword evidence="8" id="KW-1185">Reference proteome</keyword>